<gene>
    <name evidence="2" type="ORF">VNE69_06063</name>
</gene>
<name>A0AAX4JCQ5_9MICR</name>
<sequence>MNPIQENIKESVNIKEEIISVLNNKPPSKYIFFFQYDKYKLNDLDSRDLLDFSIPFLNGKYLETQNRKQESIEEYENYMFYIEDLKDQEKYNIKSRNDKIKMYKIKKSFRFDFIDWDDKEWILSLLEYLYVVSIETVNYLKLEIIFQEMRQKEEQEDFHRKINNSKKTLTYKNIERIDKIDETHNSTGDKTHNYKNIERNIINRKDMLKNRIQPKYTLDQFAEKLLKNINERPEIEKKEEEREKDLEELRRQDEINDERHNTRGNTENIG</sequence>
<evidence type="ECO:0000256" key="1">
    <source>
        <dbReference type="SAM" id="MobiDB-lite"/>
    </source>
</evidence>
<feature type="region of interest" description="Disordered" evidence="1">
    <location>
        <begin position="233"/>
        <end position="270"/>
    </location>
</feature>
<dbReference type="EMBL" id="CP142731">
    <property type="protein sequence ID" value="WUR03742.1"/>
    <property type="molecule type" value="Genomic_DNA"/>
</dbReference>
<accession>A0AAX4JCQ5</accession>
<dbReference type="RefSeq" id="XP_065329887.1">
    <property type="nucleotide sequence ID" value="XM_065473815.1"/>
</dbReference>
<protein>
    <submittedName>
        <fullName evidence="2">Uncharacterized protein</fullName>
    </submittedName>
</protein>
<dbReference type="AlphaFoldDB" id="A0AAX4JCQ5"/>
<reference evidence="2" key="1">
    <citation type="journal article" date="2024" name="BMC Genomics">
        <title>Functional annotation of a divergent genome using sequence and structure-based similarity.</title>
        <authorList>
            <person name="Svedberg D."/>
            <person name="Winiger R.R."/>
            <person name="Berg A."/>
            <person name="Sharma H."/>
            <person name="Tellgren-Roth C."/>
            <person name="Debrunner-Vossbrinck B.A."/>
            <person name="Vossbrinck C.R."/>
            <person name="Barandun J."/>
        </authorList>
    </citation>
    <scope>NUCLEOTIDE SEQUENCE</scope>
    <source>
        <strain evidence="2">Illinois isolate</strain>
    </source>
</reference>
<feature type="compositionally biased region" description="Basic and acidic residues" evidence="1">
    <location>
        <begin position="233"/>
        <end position="261"/>
    </location>
</feature>
<organism evidence="2 3">
    <name type="scientific">Vairimorpha necatrix</name>
    <dbReference type="NCBI Taxonomy" id="6039"/>
    <lineage>
        <taxon>Eukaryota</taxon>
        <taxon>Fungi</taxon>
        <taxon>Fungi incertae sedis</taxon>
        <taxon>Microsporidia</taxon>
        <taxon>Nosematidae</taxon>
        <taxon>Vairimorpha</taxon>
    </lineage>
</organism>
<dbReference type="GeneID" id="90541560"/>
<evidence type="ECO:0000313" key="2">
    <source>
        <dbReference type="EMBL" id="WUR03742.1"/>
    </source>
</evidence>
<proteinExistence type="predicted"/>
<keyword evidence="3" id="KW-1185">Reference proteome</keyword>
<dbReference type="KEGG" id="vnx:VNE69_06063"/>
<evidence type="ECO:0000313" key="3">
    <source>
        <dbReference type="Proteomes" id="UP001334084"/>
    </source>
</evidence>
<dbReference type="Proteomes" id="UP001334084">
    <property type="component" value="Chromosome 6"/>
</dbReference>